<sequence>MRACRRKGNLQPAVEVFGYIFYGFQIANAVARNSEKQLMIKLLFNLIQSIVDDVTFVVERMQKNHTVLTVKMSDVGRFNIMIVFSF</sequence>
<dbReference type="EMBL" id="CP001619">
    <property type="protein sequence ID" value="ACT92114.1"/>
    <property type="molecule type" value="Genomic_DNA"/>
</dbReference>
<organism evidence="1 2">
    <name type="scientific">Dyadobacter fermentans (strain ATCC 700827 / DSM 18053 / CIP 107007 / KCTC 52180 / NS114)</name>
    <dbReference type="NCBI Taxonomy" id="471854"/>
    <lineage>
        <taxon>Bacteria</taxon>
        <taxon>Pseudomonadati</taxon>
        <taxon>Bacteroidota</taxon>
        <taxon>Cytophagia</taxon>
        <taxon>Cytophagales</taxon>
        <taxon>Spirosomataceae</taxon>
        <taxon>Dyadobacter</taxon>
    </lineage>
</organism>
<proteinExistence type="predicted"/>
<dbReference type="Proteomes" id="UP000002011">
    <property type="component" value="Chromosome"/>
</dbReference>
<name>C6W2E1_DYAFD</name>
<evidence type="ECO:0000313" key="2">
    <source>
        <dbReference type="Proteomes" id="UP000002011"/>
    </source>
</evidence>
<reference evidence="1 2" key="1">
    <citation type="journal article" date="2009" name="Stand. Genomic Sci.">
        <title>Complete genome sequence of Dyadobacter fermentans type strain (NS114).</title>
        <authorList>
            <person name="Lang E."/>
            <person name="Lapidus A."/>
            <person name="Chertkov O."/>
            <person name="Brettin T."/>
            <person name="Detter J.C."/>
            <person name="Han C."/>
            <person name="Copeland A."/>
            <person name="Glavina Del Rio T."/>
            <person name="Nolan M."/>
            <person name="Chen F."/>
            <person name="Lucas S."/>
            <person name="Tice H."/>
            <person name="Cheng J.F."/>
            <person name="Land M."/>
            <person name="Hauser L."/>
            <person name="Chang Y.J."/>
            <person name="Jeffries C.D."/>
            <person name="Kopitz M."/>
            <person name="Bruce D."/>
            <person name="Goodwin L."/>
            <person name="Pitluck S."/>
            <person name="Ovchinnikova G."/>
            <person name="Pati A."/>
            <person name="Ivanova N."/>
            <person name="Mavrommatis K."/>
            <person name="Chen A."/>
            <person name="Palaniappan K."/>
            <person name="Chain P."/>
            <person name="Bristow J."/>
            <person name="Eisen J.A."/>
            <person name="Markowitz V."/>
            <person name="Hugenholtz P."/>
            <person name="Goker M."/>
            <person name="Rohde M."/>
            <person name="Kyrpides N.C."/>
            <person name="Klenk H.P."/>
        </authorList>
    </citation>
    <scope>NUCLEOTIDE SEQUENCE [LARGE SCALE GENOMIC DNA]</scope>
    <source>
        <strain evidence="2">ATCC 700827 / DSM 18053 / CIP 107007 / KCTC 52180 / NS114</strain>
    </source>
</reference>
<protein>
    <submittedName>
        <fullName evidence="1">Uncharacterized protein</fullName>
    </submittedName>
</protein>
<gene>
    <name evidence="1" type="ordered locus">Dfer_0859</name>
</gene>
<evidence type="ECO:0000313" key="1">
    <source>
        <dbReference type="EMBL" id="ACT92114.1"/>
    </source>
</evidence>
<dbReference type="KEGG" id="dfe:Dfer_0859"/>
<dbReference type="HOGENOM" id="CLU_2492888_0_0_10"/>
<accession>C6W2E1</accession>
<dbReference type="AlphaFoldDB" id="C6W2E1"/>
<dbReference type="STRING" id="471854.Dfer_0859"/>
<keyword evidence="2" id="KW-1185">Reference proteome</keyword>